<feature type="region of interest" description="Disordered" evidence="1">
    <location>
        <begin position="1"/>
        <end position="20"/>
    </location>
</feature>
<evidence type="ECO:0000313" key="2">
    <source>
        <dbReference type="EMBL" id="PAV12493.1"/>
    </source>
</evidence>
<proteinExistence type="predicted"/>
<evidence type="ECO:0000256" key="1">
    <source>
        <dbReference type="SAM" id="MobiDB-lite"/>
    </source>
</evidence>
<comment type="caution">
    <text evidence="2">The sequence shown here is derived from an EMBL/GenBank/DDBJ whole genome shotgun (WGS) entry which is preliminary data.</text>
</comment>
<gene>
    <name evidence="2" type="ORF">ASJ81_06315</name>
</gene>
<sequence>MTILTAMNDSKPENSALPSHLTDRADRNKALAGNLTHTYESVTFSNPVLDQFRGLMPDFNKRLSSDRDLGLSSSDHLRLSQETLPRLVSSSFTGIKSAGRLESVLESSRIPVGKGLEIFPDLPGRMLTESRICPLSTDHLPMAPLSSRLLTLRQTEDRLSEVEKDKEQKKV</sequence>
<name>A0A2A2HT76_9EURY</name>
<accession>A0A2A2HT76</accession>
<evidence type="ECO:0000313" key="3">
    <source>
        <dbReference type="Proteomes" id="UP000218164"/>
    </source>
</evidence>
<dbReference type="OrthoDB" id="136753at2157"/>
<reference evidence="2 3" key="1">
    <citation type="journal article" date="2017" name="BMC Genomics">
        <title>Genomic analysis of methanogenic archaea reveals a shift towards energy conservation.</title>
        <authorList>
            <person name="Gilmore S.P."/>
            <person name="Henske J.K."/>
            <person name="Sexton J.A."/>
            <person name="Solomon K.V."/>
            <person name="Seppala S."/>
            <person name="Yoo J.I."/>
            <person name="Huyett L.M."/>
            <person name="Pressman A."/>
            <person name="Cogan J.Z."/>
            <person name="Kivenson V."/>
            <person name="Peng X."/>
            <person name="Tan Y."/>
            <person name="Valentine D.L."/>
            <person name="O'Malley M.A."/>
        </authorList>
    </citation>
    <scope>NUCLEOTIDE SEQUENCE [LARGE SCALE GENOMIC DNA]</scope>
    <source>
        <strain evidence="2 3">MC-15</strain>
    </source>
</reference>
<protein>
    <submittedName>
        <fullName evidence="2">Uncharacterized protein</fullName>
    </submittedName>
</protein>
<keyword evidence="3" id="KW-1185">Reference proteome</keyword>
<dbReference type="Proteomes" id="UP000218164">
    <property type="component" value="Unassembled WGS sequence"/>
</dbReference>
<dbReference type="RefSeq" id="WP_095644644.1">
    <property type="nucleotide sequence ID" value="NZ_LMVP01000235.1"/>
</dbReference>
<organism evidence="2 3">
    <name type="scientific">Methanosarcina spelaei</name>
    <dbReference type="NCBI Taxonomy" id="1036679"/>
    <lineage>
        <taxon>Archaea</taxon>
        <taxon>Methanobacteriati</taxon>
        <taxon>Methanobacteriota</taxon>
        <taxon>Stenosarchaea group</taxon>
        <taxon>Methanomicrobia</taxon>
        <taxon>Methanosarcinales</taxon>
        <taxon>Methanosarcinaceae</taxon>
        <taxon>Methanosarcina</taxon>
    </lineage>
</organism>
<dbReference type="AlphaFoldDB" id="A0A2A2HT76"/>
<dbReference type="EMBL" id="LMVP01000235">
    <property type="protein sequence ID" value="PAV12493.1"/>
    <property type="molecule type" value="Genomic_DNA"/>
</dbReference>